<dbReference type="PROSITE" id="PS00211">
    <property type="entry name" value="ABC_TRANSPORTER_1"/>
    <property type="match status" value="1"/>
</dbReference>
<dbReference type="Proteomes" id="UP001203136">
    <property type="component" value="Unassembled WGS sequence"/>
</dbReference>
<accession>A0AAW5F3T4</accession>
<evidence type="ECO:0000256" key="6">
    <source>
        <dbReference type="ARBA" id="ARBA00023136"/>
    </source>
</evidence>
<dbReference type="GO" id="GO:0005524">
    <property type="term" value="F:ATP binding"/>
    <property type="evidence" value="ECO:0007669"/>
    <property type="project" value="UniProtKB-KW"/>
</dbReference>
<dbReference type="PANTHER" id="PTHR43394">
    <property type="entry name" value="ATP-DEPENDENT PERMEASE MDL1, MITOCHONDRIAL"/>
    <property type="match status" value="1"/>
</dbReference>
<evidence type="ECO:0000256" key="3">
    <source>
        <dbReference type="ARBA" id="ARBA00022741"/>
    </source>
</evidence>
<keyword evidence="2 7" id="KW-0812">Transmembrane</keyword>
<sequence>MKERTWLGILLSFAAPCRGKMAGSVVLAILSVAGGFVPYLGVYQIIRLFLERQADWEGIVFWCGVCLAGYAVKVAGYALSTMLAHVSAYTILEGLRLQVADRLMGAPLGEVESRPIGSMKSTIVDRIEDVEPPLAHMIPELSSNLLLPLVVVIAMFAIDWRMGLALLVTIPVALIPMTFGMRTYNKNYAAYMEANAHVNSVIVEYVEGIQVVKAFSQGERSYQKFAQAVASFRDFTMGWFRCTWASMNLCLSILPTTLLGTLPAGVALYQAGILDPAQVTLCLMLALGIVSPLMSATAFINSMKSMQFAVKDTRELLNLPQLTQAEQNVHLEGSGIQMRDVSFSYGGTEGKEVLRHLNLTIPQGKFTALVGPSGGGKSTIARLTARFWDVTGGSITLGGQDIRKLPLKQLSQSISFVTQDNFLFDCSLKENIRLGRPGASDEEVLAAAQAAQCEEFIGRLEHGWDTTAGDAGKQLSGGERQRIAIARAILKDAPIVILDEATAFTDPENEDKIQRSIMALSRGKTLLVIAHRLSTIQNADQIVVLEKGSVADCGTQEELLGRCPLYQTLWTAHVGARNWSFPKLKILYPNPRLRYFQNTLLCGYSESSASSWLPLDKESVSSI</sequence>
<dbReference type="PROSITE" id="PS50929">
    <property type="entry name" value="ABC_TM1F"/>
    <property type="match status" value="1"/>
</dbReference>
<evidence type="ECO:0000256" key="1">
    <source>
        <dbReference type="ARBA" id="ARBA00004651"/>
    </source>
</evidence>
<evidence type="ECO:0000256" key="5">
    <source>
        <dbReference type="ARBA" id="ARBA00022989"/>
    </source>
</evidence>
<dbReference type="InterPro" id="IPR003439">
    <property type="entry name" value="ABC_transporter-like_ATP-bd"/>
</dbReference>
<keyword evidence="6 7" id="KW-0472">Membrane</keyword>
<dbReference type="InterPro" id="IPR011527">
    <property type="entry name" value="ABC1_TM_dom"/>
</dbReference>
<dbReference type="SUPFAM" id="SSF52540">
    <property type="entry name" value="P-loop containing nucleoside triphosphate hydrolases"/>
    <property type="match status" value="1"/>
</dbReference>
<dbReference type="Pfam" id="PF00005">
    <property type="entry name" value="ABC_tran"/>
    <property type="match status" value="1"/>
</dbReference>
<dbReference type="SUPFAM" id="SSF90123">
    <property type="entry name" value="ABC transporter transmembrane region"/>
    <property type="match status" value="1"/>
</dbReference>
<comment type="subcellular location">
    <subcellularLocation>
        <location evidence="1">Cell membrane</location>
        <topology evidence="1">Multi-pass membrane protein</topology>
    </subcellularLocation>
</comment>
<dbReference type="InterPro" id="IPR039421">
    <property type="entry name" value="Type_1_exporter"/>
</dbReference>
<dbReference type="Gene3D" id="1.20.1560.10">
    <property type="entry name" value="ABC transporter type 1, transmembrane domain"/>
    <property type="match status" value="1"/>
</dbReference>
<gene>
    <name evidence="10" type="ORF">K5I21_13990</name>
</gene>
<reference evidence="10" key="1">
    <citation type="journal article" date="2022" name="Cell Host Microbe">
        <title>Colonization of the live biotherapeutic product VE303 and modulation of the microbiota and metabolites in healthy volunteers.</title>
        <authorList>
            <person name="Dsouza M."/>
            <person name="Menon R."/>
            <person name="Crossette E."/>
            <person name="Bhattarai S.K."/>
            <person name="Schneider J."/>
            <person name="Kim Y.G."/>
            <person name="Reddy S."/>
            <person name="Caballero S."/>
            <person name="Felix C."/>
            <person name="Cornacchione L."/>
            <person name="Hendrickson J."/>
            <person name="Watson A.R."/>
            <person name="Minot S.S."/>
            <person name="Greenfield N."/>
            <person name="Schopf L."/>
            <person name="Szabady R."/>
            <person name="Patarroyo J."/>
            <person name="Smith W."/>
            <person name="Harrison P."/>
            <person name="Kuijper E.J."/>
            <person name="Kelly C.P."/>
            <person name="Olle B."/>
            <person name="Bobilev D."/>
            <person name="Silber J.L."/>
            <person name="Bucci V."/>
            <person name="Roberts B."/>
            <person name="Faith J."/>
            <person name="Norman J.M."/>
        </authorList>
    </citation>
    <scope>NUCLEOTIDE SEQUENCE</scope>
    <source>
        <strain evidence="10">VE303-04</strain>
    </source>
</reference>
<feature type="transmembrane region" description="Helical" evidence="7">
    <location>
        <begin position="277"/>
        <end position="300"/>
    </location>
</feature>
<dbReference type="EMBL" id="JAINVB010000001">
    <property type="protein sequence ID" value="MCK0086966.1"/>
    <property type="molecule type" value="Genomic_DNA"/>
</dbReference>
<dbReference type="InterPro" id="IPR017871">
    <property type="entry name" value="ABC_transporter-like_CS"/>
</dbReference>
<evidence type="ECO:0000259" key="9">
    <source>
        <dbReference type="PROSITE" id="PS50929"/>
    </source>
</evidence>
<proteinExistence type="predicted"/>
<dbReference type="InterPro" id="IPR027417">
    <property type="entry name" value="P-loop_NTPase"/>
</dbReference>
<dbReference type="SMART" id="SM00382">
    <property type="entry name" value="AAA"/>
    <property type="match status" value="1"/>
</dbReference>
<dbReference type="AlphaFoldDB" id="A0AAW5F3T4"/>
<dbReference type="FunFam" id="3.40.50.300:FF:000218">
    <property type="entry name" value="Multidrug ABC transporter ATP-binding protein"/>
    <property type="match status" value="1"/>
</dbReference>
<organism evidence="10 11">
    <name type="scientific">Clostridium symbiosum</name>
    <name type="common">Bacteroides symbiosus</name>
    <dbReference type="NCBI Taxonomy" id="1512"/>
    <lineage>
        <taxon>Bacteria</taxon>
        <taxon>Bacillati</taxon>
        <taxon>Bacillota</taxon>
        <taxon>Clostridia</taxon>
        <taxon>Lachnospirales</taxon>
        <taxon>Lachnospiraceae</taxon>
        <taxon>Otoolea</taxon>
    </lineage>
</organism>
<evidence type="ECO:0000313" key="10">
    <source>
        <dbReference type="EMBL" id="MCK0086966.1"/>
    </source>
</evidence>
<dbReference type="Gene3D" id="3.40.50.300">
    <property type="entry name" value="P-loop containing nucleotide triphosphate hydrolases"/>
    <property type="match status" value="1"/>
</dbReference>
<feature type="transmembrane region" description="Helical" evidence="7">
    <location>
        <begin position="29"/>
        <end position="50"/>
    </location>
</feature>
<comment type="caution">
    <text evidence="10">The sequence shown here is derived from an EMBL/GenBank/DDBJ whole genome shotgun (WGS) entry which is preliminary data.</text>
</comment>
<dbReference type="InterPro" id="IPR003593">
    <property type="entry name" value="AAA+_ATPase"/>
</dbReference>
<dbReference type="RefSeq" id="WP_025485039.1">
    <property type="nucleotide sequence ID" value="NZ_JAINVB010000001.1"/>
</dbReference>
<keyword evidence="4 10" id="KW-0067">ATP-binding</keyword>
<dbReference type="GO" id="GO:0005886">
    <property type="term" value="C:plasma membrane"/>
    <property type="evidence" value="ECO:0007669"/>
    <property type="project" value="UniProtKB-SubCell"/>
</dbReference>
<feature type="domain" description="ABC transporter" evidence="8">
    <location>
        <begin position="336"/>
        <end position="572"/>
    </location>
</feature>
<evidence type="ECO:0000259" key="8">
    <source>
        <dbReference type="PROSITE" id="PS50893"/>
    </source>
</evidence>
<keyword evidence="3" id="KW-0547">Nucleotide-binding</keyword>
<protein>
    <submittedName>
        <fullName evidence="10">ABC transporter ATP-binding protein/permease</fullName>
    </submittedName>
</protein>
<evidence type="ECO:0000256" key="4">
    <source>
        <dbReference type="ARBA" id="ARBA00022840"/>
    </source>
</evidence>
<dbReference type="PROSITE" id="PS50893">
    <property type="entry name" value="ABC_TRANSPORTER_2"/>
    <property type="match status" value="1"/>
</dbReference>
<name>A0AAW5F3T4_CLOSY</name>
<dbReference type="GO" id="GO:0016887">
    <property type="term" value="F:ATP hydrolysis activity"/>
    <property type="evidence" value="ECO:0007669"/>
    <property type="project" value="InterPro"/>
</dbReference>
<dbReference type="CDD" id="cd07346">
    <property type="entry name" value="ABC_6TM_exporters"/>
    <property type="match status" value="1"/>
</dbReference>
<keyword evidence="5 7" id="KW-1133">Transmembrane helix</keyword>
<evidence type="ECO:0000256" key="7">
    <source>
        <dbReference type="SAM" id="Phobius"/>
    </source>
</evidence>
<dbReference type="GO" id="GO:0015421">
    <property type="term" value="F:ABC-type oligopeptide transporter activity"/>
    <property type="evidence" value="ECO:0007669"/>
    <property type="project" value="TreeGrafter"/>
</dbReference>
<evidence type="ECO:0000313" key="11">
    <source>
        <dbReference type="Proteomes" id="UP001203136"/>
    </source>
</evidence>
<feature type="transmembrane region" description="Helical" evidence="7">
    <location>
        <begin position="145"/>
        <end position="175"/>
    </location>
</feature>
<feature type="transmembrane region" description="Helical" evidence="7">
    <location>
        <begin position="59"/>
        <end position="79"/>
    </location>
</feature>
<dbReference type="InterPro" id="IPR036640">
    <property type="entry name" value="ABC1_TM_sf"/>
</dbReference>
<evidence type="ECO:0000256" key="2">
    <source>
        <dbReference type="ARBA" id="ARBA00022692"/>
    </source>
</evidence>
<feature type="transmembrane region" description="Helical" evidence="7">
    <location>
        <begin position="249"/>
        <end position="271"/>
    </location>
</feature>
<dbReference type="PANTHER" id="PTHR43394:SF1">
    <property type="entry name" value="ATP-BINDING CASSETTE SUB-FAMILY B MEMBER 10, MITOCHONDRIAL"/>
    <property type="match status" value="1"/>
</dbReference>
<dbReference type="Pfam" id="PF00664">
    <property type="entry name" value="ABC_membrane"/>
    <property type="match status" value="1"/>
</dbReference>
<feature type="domain" description="ABC transmembrane type-1" evidence="9">
    <location>
        <begin position="22"/>
        <end position="305"/>
    </location>
</feature>